<evidence type="ECO:0000256" key="1">
    <source>
        <dbReference type="ARBA" id="ARBA00004236"/>
    </source>
</evidence>
<evidence type="ECO:0000256" key="2">
    <source>
        <dbReference type="ARBA" id="ARBA00022475"/>
    </source>
</evidence>
<dbReference type="CDD" id="cd06423">
    <property type="entry name" value="CESA_like"/>
    <property type="match status" value="1"/>
</dbReference>
<feature type="transmembrane region" description="Helical" evidence="7">
    <location>
        <begin position="78"/>
        <end position="99"/>
    </location>
</feature>
<keyword evidence="7" id="KW-1133">Transmembrane helix</keyword>
<evidence type="ECO:0000256" key="7">
    <source>
        <dbReference type="SAM" id="Phobius"/>
    </source>
</evidence>
<keyword evidence="4" id="KW-0808">Transferase</keyword>
<keyword evidence="5 7" id="KW-0472">Membrane</keyword>
<feature type="compositionally biased region" description="Low complexity" evidence="6">
    <location>
        <begin position="468"/>
        <end position="482"/>
    </location>
</feature>
<evidence type="ECO:0000256" key="5">
    <source>
        <dbReference type="ARBA" id="ARBA00023136"/>
    </source>
</evidence>
<dbReference type="SUPFAM" id="SSF53448">
    <property type="entry name" value="Nucleotide-diphospho-sugar transferases"/>
    <property type="match status" value="1"/>
</dbReference>
<reference evidence="8 9" key="1">
    <citation type="journal article" date="2019" name="Int. J. Syst. Evol. Microbiol.">
        <title>The Global Catalogue of Microorganisms (GCM) 10K type strain sequencing project: providing services to taxonomists for standard genome sequencing and annotation.</title>
        <authorList>
            <consortium name="The Broad Institute Genomics Platform"/>
            <consortium name="The Broad Institute Genome Sequencing Center for Infectious Disease"/>
            <person name="Wu L."/>
            <person name="Ma J."/>
        </authorList>
    </citation>
    <scope>NUCLEOTIDE SEQUENCE [LARGE SCALE GENOMIC DNA]</scope>
    <source>
        <strain evidence="8 9">JCM 3367</strain>
    </source>
</reference>
<keyword evidence="7" id="KW-0812">Transmembrane</keyword>
<evidence type="ECO:0000256" key="3">
    <source>
        <dbReference type="ARBA" id="ARBA00022676"/>
    </source>
</evidence>
<dbReference type="Pfam" id="PF13641">
    <property type="entry name" value="Glyco_tranf_2_3"/>
    <property type="match status" value="1"/>
</dbReference>
<dbReference type="Proteomes" id="UP001499978">
    <property type="component" value="Unassembled WGS sequence"/>
</dbReference>
<keyword evidence="3" id="KW-0328">Glycosyltransferase</keyword>
<gene>
    <name evidence="8" type="ORF">GCM10010201_23790</name>
</gene>
<comment type="subcellular location">
    <subcellularLocation>
        <location evidence="1">Cell membrane</location>
    </subcellularLocation>
</comment>
<evidence type="ECO:0000313" key="9">
    <source>
        <dbReference type="Proteomes" id="UP001499978"/>
    </source>
</evidence>
<feature type="transmembrane region" description="Helical" evidence="7">
    <location>
        <begin position="364"/>
        <end position="387"/>
    </location>
</feature>
<keyword evidence="9" id="KW-1185">Reference proteome</keyword>
<proteinExistence type="predicted"/>
<sequence length="482" mass="53107">MYQFPRQGGVAPAERGAVTTPASYLSPAPPPPRNGRLYRTQRRGVLAVLALVTVGAICALIAWHIGIKVSYLRGNLFAAGYTIVVSSYVLSRFALAAFYRPPRDVGLEPAVAIVVPAYNEGEAVARTIHACRELDYPGHKLEIVVVNDGSSDDTWQQMIEAAGRYPAGAVRCVDLGSNQGKRAAMAAGIRATTAEILVFVDSDSMPAPDAIRRLVQGFADPNVGAISGLTYVRNAYANTLTRMQATRYYISFQLLKSAESVLGAVTCCSGCFAAYRREAVAPLLERWEHQRFLGVECTYGDDRALTNRVIRAGWTAKYDSRAEAWTDAPDQYGKFFKQQLRWKKSWSREGPLLLGHIWRSRTRALPAVFVQTLAGLLSPVVLLYSLVQPLTHGRFPVVYFVGLYLISGAYALLYRALRDDGLWPYAFLGAFFYITFSPQLLWAILRIRDGKWGTRDTSNPTPTPPRPRAAGRAAEPAVARHA</sequence>
<name>A0ABN3NKY0_9ACTN</name>
<dbReference type="PANTHER" id="PTHR22913">
    <property type="entry name" value="HYALURONAN SYNTHASE"/>
    <property type="match status" value="1"/>
</dbReference>
<evidence type="ECO:0000313" key="8">
    <source>
        <dbReference type="EMBL" id="GAA2524497.1"/>
    </source>
</evidence>
<accession>A0ABN3NKY0</accession>
<feature type="transmembrane region" description="Helical" evidence="7">
    <location>
        <begin position="425"/>
        <end position="445"/>
    </location>
</feature>
<dbReference type="Gene3D" id="3.90.550.10">
    <property type="entry name" value="Spore Coat Polysaccharide Biosynthesis Protein SpsA, Chain A"/>
    <property type="match status" value="1"/>
</dbReference>
<dbReference type="EMBL" id="BAAARY010000010">
    <property type="protein sequence ID" value="GAA2524497.1"/>
    <property type="molecule type" value="Genomic_DNA"/>
</dbReference>
<comment type="caution">
    <text evidence="8">The sequence shown here is derived from an EMBL/GenBank/DDBJ whole genome shotgun (WGS) entry which is preliminary data.</text>
</comment>
<organism evidence="8 9">
    <name type="scientific">Pilimelia columellifera subsp. columellifera</name>
    <dbReference type="NCBI Taxonomy" id="706583"/>
    <lineage>
        <taxon>Bacteria</taxon>
        <taxon>Bacillati</taxon>
        <taxon>Actinomycetota</taxon>
        <taxon>Actinomycetes</taxon>
        <taxon>Micromonosporales</taxon>
        <taxon>Micromonosporaceae</taxon>
        <taxon>Pilimelia</taxon>
    </lineage>
</organism>
<feature type="region of interest" description="Disordered" evidence="6">
    <location>
        <begin position="454"/>
        <end position="482"/>
    </location>
</feature>
<dbReference type="InterPro" id="IPR029044">
    <property type="entry name" value="Nucleotide-diphossugar_trans"/>
</dbReference>
<evidence type="ECO:0000256" key="6">
    <source>
        <dbReference type="SAM" id="MobiDB-lite"/>
    </source>
</evidence>
<keyword evidence="2" id="KW-1003">Cell membrane</keyword>
<dbReference type="PANTHER" id="PTHR22913:SF12">
    <property type="entry name" value="MANNURONAN SYNTHASE"/>
    <property type="match status" value="1"/>
</dbReference>
<protein>
    <submittedName>
        <fullName evidence="8">Glycosyltransferase family 2 protein</fullName>
    </submittedName>
</protein>
<evidence type="ECO:0000256" key="4">
    <source>
        <dbReference type="ARBA" id="ARBA00022679"/>
    </source>
</evidence>
<feature type="transmembrane region" description="Helical" evidence="7">
    <location>
        <begin position="45"/>
        <end position="66"/>
    </location>
</feature>
<feature type="transmembrane region" description="Helical" evidence="7">
    <location>
        <begin position="393"/>
        <end position="413"/>
    </location>
</feature>
<dbReference type="RefSeq" id="WP_344172266.1">
    <property type="nucleotide sequence ID" value="NZ_BAAARY010000010.1"/>
</dbReference>